<dbReference type="EMBL" id="VSWD01000002">
    <property type="protein sequence ID" value="KAK3106842.1"/>
    <property type="molecule type" value="Genomic_DNA"/>
</dbReference>
<dbReference type="PANTHER" id="PTHR47510">
    <property type="entry name" value="REVERSE TRANSCRIPTASE DOMAIN-CONTAINING PROTEIN"/>
    <property type="match status" value="1"/>
</dbReference>
<dbReference type="InterPro" id="IPR043502">
    <property type="entry name" value="DNA/RNA_pol_sf"/>
</dbReference>
<dbReference type="PROSITE" id="PS50878">
    <property type="entry name" value="RT_POL"/>
    <property type="match status" value="1"/>
</dbReference>
<dbReference type="Pfam" id="PF00078">
    <property type="entry name" value="RVT_1"/>
    <property type="match status" value="1"/>
</dbReference>
<dbReference type="Proteomes" id="UP001186944">
    <property type="component" value="Unassembled WGS sequence"/>
</dbReference>
<feature type="domain" description="Reverse transcriptase" evidence="1">
    <location>
        <begin position="377"/>
        <end position="648"/>
    </location>
</feature>
<accession>A0AA88YRD1</accession>
<evidence type="ECO:0000259" key="1">
    <source>
        <dbReference type="PROSITE" id="PS50878"/>
    </source>
</evidence>
<protein>
    <recommendedName>
        <fullName evidence="1">Reverse transcriptase domain-containing protein</fullName>
    </recommendedName>
</protein>
<dbReference type="CDD" id="cd01650">
    <property type="entry name" value="RT_nLTR_like"/>
    <property type="match status" value="1"/>
</dbReference>
<sequence>MTPHSKSFFVCFTYRPSSSSVSWIEQLVCEIDRASGDDNEIILTGDFNIDLIKEPPQYWLNALGLFDFIQVVKVPTRVTNKTNTLIDHVYTNRPQNICEISVPIIALSDHYPVCFTRSVKSEYEPKNKHTTIQYRDYKNFDENSFLRELALQDFNAVFTSMNPDDALSSFYSIIFGLLDKHAKVRTKRVKTQFKPKWLSPEINDARYKRDFYHQKRDSKNFQIWRNKVTSLIREAKGNYYKTSIENNMNSKDIWKHLNEITNKKSNRSINEITYEGQTSDDPAKMANMFNQFFTELHRRLERNTDQTLILDKLAEHMKTKLPIDQIFKIDEINEEEVFSMLRKLNTSKSAGIDTLGPRILKLAAGQITKPLQHIINLSIQTGEFPNALKHARITPIFKKDDTSNPGNYRPISILPTLSKLFEKHIATQIRNFLDNFNILHDDQSGFRSKHSCITALTKITETWLKEIDNGNLIGTVFLDFSKAFDLVDHDILIKKLSLYHFHEISIKLLASYLKDRHQRVMIANKYSNPLPIKTGVPQGSVLGPLLFILFINDLPLQVSNSKTDIFADDTTVHTSGKDIQEIQNNLNIDVESITNWCSQNKMIINTDKSKVMLVASSHKQKSNPNLSIQIHNQLLENVEQEKLLGVFID</sequence>
<name>A0AA88YRD1_PINIB</name>
<keyword evidence="3" id="KW-1185">Reference proteome</keyword>
<comment type="caution">
    <text evidence="2">The sequence shown here is derived from an EMBL/GenBank/DDBJ whole genome shotgun (WGS) entry which is preliminary data.</text>
</comment>
<reference evidence="2" key="1">
    <citation type="submission" date="2019-08" db="EMBL/GenBank/DDBJ databases">
        <title>The improved chromosome-level genome for the pearl oyster Pinctada fucata martensii using PacBio sequencing and Hi-C.</title>
        <authorList>
            <person name="Zheng Z."/>
        </authorList>
    </citation>
    <scope>NUCLEOTIDE SEQUENCE</scope>
    <source>
        <strain evidence="2">ZZ-2019</strain>
        <tissue evidence="2">Adductor muscle</tissue>
    </source>
</reference>
<dbReference type="SUPFAM" id="SSF56672">
    <property type="entry name" value="DNA/RNA polymerases"/>
    <property type="match status" value="1"/>
</dbReference>
<dbReference type="AlphaFoldDB" id="A0AA88YRD1"/>
<evidence type="ECO:0000313" key="2">
    <source>
        <dbReference type="EMBL" id="KAK3106842.1"/>
    </source>
</evidence>
<proteinExistence type="predicted"/>
<evidence type="ECO:0000313" key="3">
    <source>
        <dbReference type="Proteomes" id="UP001186944"/>
    </source>
</evidence>
<dbReference type="PANTHER" id="PTHR47510:SF3">
    <property type="entry name" value="ENDO_EXONUCLEASE_PHOSPHATASE DOMAIN-CONTAINING PROTEIN"/>
    <property type="match status" value="1"/>
</dbReference>
<dbReference type="InterPro" id="IPR036691">
    <property type="entry name" value="Endo/exonu/phosph_ase_sf"/>
</dbReference>
<dbReference type="InterPro" id="IPR000477">
    <property type="entry name" value="RT_dom"/>
</dbReference>
<gene>
    <name evidence="2" type="ORF">FSP39_001047</name>
</gene>
<dbReference type="SUPFAM" id="SSF56219">
    <property type="entry name" value="DNase I-like"/>
    <property type="match status" value="1"/>
</dbReference>
<organism evidence="2 3">
    <name type="scientific">Pinctada imbricata</name>
    <name type="common">Atlantic pearl-oyster</name>
    <name type="synonym">Pinctada martensii</name>
    <dbReference type="NCBI Taxonomy" id="66713"/>
    <lineage>
        <taxon>Eukaryota</taxon>
        <taxon>Metazoa</taxon>
        <taxon>Spiralia</taxon>
        <taxon>Lophotrochozoa</taxon>
        <taxon>Mollusca</taxon>
        <taxon>Bivalvia</taxon>
        <taxon>Autobranchia</taxon>
        <taxon>Pteriomorphia</taxon>
        <taxon>Pterioida</taxon>
        <taxon>Pterioidea</taxon>
        <taxon>Pteriidae</taxon>
        <taxon>Pinctada</taxon>
    </lineage>
</organism>
<dbReference type="Gene3D" id="3.60.10.10">
    <property type="entry name" value="Endonuclease/exonuclease/phosphatase"/>
    <property type="match status" value="1"/>
</dbReference>